<organism evidence="2 3">
    <name type="scientific">Aneurinibacillus migulanus</name>
    <name type="common">Bacillus migulanus</name>
    <dbReference type="NCBI Taxonomy" id="47500"/>
    <lineage>
        <taxon>Bacteria</taxon>
        <taxon>Bacillati</taxon>
        <taxon>Bacillota</taxon>
        <taxon>Bacilli</taxon>
        <taxon>Bacillales</taxon>
        <taxon>Paenibacillaceae</taxon>
        <taxon>Aneurinibacillus group</taxon>
        <taxon>Aneurinibacillus</taxon>
    </lineage>
</organism>
<proteinExistence type="predicted"/>
<evidence type="ECO:0000313" key="3">
    <source>
        <dbReference type="Proteomes" id="UP000182836"/>
    </source>
</evidence>
<protein>
    <recommendedName>
        <fullName evidence="4">Serine protease</fullName>
    </recommendedName>
</protein>
<evidence type="ECO:0000313" key="2">
    <source>
        <dbReference type="EMBL" id="SDJ08683.1"/>
    </source>
</evidence>
<reference evidence="2 3" key="1">
    <citation type="submission" date="2016-10" db="EMBL/GenBank/DDBJ databases">
        <authorList>
            <person name="de Groot N.N."/>
        </authorList>
    </citation>
    <scope>NUCLEOTIDE SEQUENCE [LARGE SCALE GENOMIC DNA]</scope>
    <source>
        <strain evidence="2 3">DSM 2895</strain>
    </source>
</reference>
<dbReference type="GeneID" id="43759309"/>
<accession>A0A1G8QVL3</accession>
<name>A0A1G8QVL3_ANEMI</name>
<dbReference type="Proteomes" id="UP000182836">
    <property type="component" value="Unassembled WGS sequence"/>
</dbReference>
<dbReference type="RefSeq" id="WP_158502461.1">
    <property type="nucleotide sequence ID" value="NZ_BJOA01000206.1"/>
</dbReference>
<gene>
    <name evidence="2" type="ORF">SAMN04487909_111156</name>
</gene>
<sequence>MMTNKASRIIGEIKQLEAKIASLKSELVQLQTSCEHVYKSDFLMKTCTRCMKAESQYY</sequence>
<evidence type="ECO:0000256" key="1">
    <source>
        <dbReference type="SAM" id="Coils"/>
    </source>
</evidence>
<dbReference type="AlphaFoldDB" id="A0A1G8QVL3"/>
<keyword evidence="1" id="KW-0175">Coiled coil</keyword>
<feature type="coiled-coil region" evidence="1">
    <location>
        <begin position="6"/>
        <end position="33"/>
    </location>
</feature>
<evidence type="ECO:0008006" key="4">
    <source>
        <dbReference type="Google" id="ProtNLM"/>
    </source>
</evidence>
<dbReference type="EMBL" id="FNED01000011">
    <property type="protein sequence ID" value="SDJ08683.1"/>
    <property type="molecule type" value="Genomic_DNA"/>
</dbReference>